<sequence>MESNSSIAITDFSENLLDKTIYFKIIKLDDSFFAWVGCNPILSNMAVAMPAKYGSIPTSSVLFGSKSEQTSSTLAQKLVKRFNRQAFVSCSVPFDPSLSLLIEKRLVEELSKT</sequence>
<dbReference type="PANTHER" id="PTHR33559:SF1">
    <property type="entry name" value="PROTEASOME ASSEMBLY CHAPERONE 4"/>
    <property type="match status" value="1"/>
</dbReference>
<dbReference type="GO" id="GO:0043248">
    <property type="term" value="P:proteasome assembly"/>
    <property type="evidence" value="ECO:0007669"/>
    <property type="project" value="InterPro"/>
</dbReference>
<accession>A0AAV2IEX9</accession>
<proteinExistence type="predicted"/>
<protein>
    <recommendedName>
        <fullName evidence="3">Proteasome assembly chaperone 4</fullName>
    </recommendedName>
</protein>
<organism evidence="1 2">
    <name type="scientific">Lymnaea stagnalis</name>
    <name type="common">Great pond snail</name>
    <name type="synonym">Helix stagnalis</name>
    <dbReference type="NCBI Taxonomy" id="6523"/>
    <lineage>
        <taxon>Eukaryota</taxon>
        <taxon>Metazoa</taxon>
        <taxon>Spiralia</taxon>
        <taxon>Lophotrochozoa</taxon>
        <taxon>Mollusca</taxon>
        <taxon>Gastropoda</taxon>
        <taxon>Heterobranchia</taxon>
        <taxon>Euthyneura</taxon>
        <taxon>Panpulmonata</taxon>
        <taxon>Hygrophila</taxon>
        <taxon>Lymnaeoidea</taxon>
        <taxon>Lymnaeidae</taxon>
        <taxon>Lymnaea</taxon>
    </lineage>
</organism>
<keyword evidence="2" id="KW-1185">Reference proteome</keyword>
<evidence type="ECO:0008006" key="3">
    <source>
        <dbReference type="Google" id="ProtNLM"/>
    </source>
</evidence>
<comment type="caution">
    <text evidence="1">The sequence shown here is derived from an EMBL/GenBank/DDBJ whole genome shotgun (WGS) entry which is preliminary data.</text>
</comment>
<dbReference type="Pfam" id="PF16093">
    <property type="entry name" value="PAC4"/>
    <property type="match status" value="1"/>
</dbReference>
<dbReference type="Proteomes" id="UP001497497">
    <property type="component" value="Unassembled WGS sequence"/>
</dbReference>
<evidence type="ECO:0000313" key="2">
    <source>
        <dbReference type="Proteomes" id="UP001497497"/>
    </source>
</evidence>
<reference evidence="1 2" key="1">
    <citation type="submission" date="2024-04" db="EMBL/GenBank/DDBJ databases">
        <authorList>
            <consortium name="Genoscope - CEA"/>
            <person name="William W."/>
        </authorList>
    </citation>
    <scope>NUCLEOTIDE SEQUENCE [LARGE SCALE GENOMIC DNA]</scope>
</reference>
<dbReference type="InterPro" id="IPR032157">
    <property type="entry name" value="PAC4"/>
</dbReference>
<dbReference type="EMBL" id="CAXITT010000617">
    <property type="protein sequence ID" value="CAL1544364.1"/>
    <property type="molecule type" value="Genomic_DNA"/>
</dbReference>
<evidence type="ECO:0000313" key="1">
    <source>
        <dbReference type="EMBL" id="CAL1544364.1"/>
    </source>
</evidence>
<name>A0AAV2IEX9_LYMST</name>
<dbReference type="PANTHER" id="PTHR33559">
    <property type="entry name" value="PROTEASOME ASSEMBLY CHAPERONE 4"/>
    <property type="match status" value="1"/>
</dbReference>
<gene>
    <name evidence="1" type="ORF">GSLYS_00017877001</name>
</gene>
<dbReference type="AlphaFoldDB" id="A0AAV2IEX9"/>